<name>A0AAV2H7V0_LYMST</name>
<evidence type="ECO:0000313" key="2">
    <source>
        <dbReference type="Proteomes" id="UP001497497"/>
    </source>
</evidence>
<gene>
    <name evidence="1" type="ORF">GSLYS_00003932001</name>
</gene>
<comment type="caution">
    <text evidence="1">The sequence shown here is derived from an EMBL/GenBank/DDBJ whole genome shotgun (WGS) entry which is preliminary data.</text>
</comment>
<dbReference type="Proteomes" id="UP001497497">
    <property type="component" value="Unassembled WGS sequence"/>
</dbReference>
<dbReference type="AlphaFoldDB" id="A0AAV2H7V0"/>
<sequence length="122" mass="14036">YDFLGKRYDFLGKRAPYDFIGKRPFGQGEQSGTYFITSPELLQPGWEPSAQSLIPVNVHPVKRYSEFLGKRKRTMEQGQAAMTDRERLAAILQDSGLRKRLSMMLLNRRISQAQIIPEFIGK</sequence>
<organism evidence="1 2">
    <name type="scientific">Lymnaea stagnalis</name>
    <name type="common">Great pond snail</name>
    <name type="synonym">Helix stagnalis</name>
    <dbReference type="NCBI Taxonomy" id="6523"/>
    <lineage>
        <taxon>Eukaryota</taxon>
        <taxon>Metazoa</taxon>
        <taxon>Spiralia</taxon>
        <taxon>Lophotrochozoa</taxon>
        <taxon>Mollusca</taxon>
        <taxon>Gastropoda</taxon>
        <taxon>Heterobranchia</taxon>
        <taxon>Euthyneura</taxon>
        <taxon>Panpulmonata</taxon>
        <taxon>Hygrophila</taxon>
        <taxon>Lymnaeoidea</taxon>
        <taxon>Lymnaeidae</taxon>
        <taxon>Lymnaea</taxon>
    </lineage>
</organism>
<evidence type="ECO:0000313" key="1">
    <source>
        <dbReference type="EMBL" id="CAL1529777.1"/>
    </source>
</evidence>
<reference evidence="1 2" key="1">
    <citation type="submission" date="2024-04" db="EMBL/GenBank/DDBJ databases">
        <authorList>
            <consortium name="Genoscope - CEA"/>
            <person name="William W."/>
        </authorList>
    </citation>
    <scope>NUCLEOTIDE SEQUENCE [LARGE SCALE GENOMIC DNA]</scope>
</reference>
<protein>
    <submittedName>
        <fullName evidence="1">Uncharacterized protein</fullName>
    </submittedName>
</protein>
<keyword evidence="2" id="KW-1185">Reference proteome</keyword>
<dbReference type="EMBL" id="CAXITT010000055">
    <property type="protein sequence ID" value="CAL1529777.1"/>
    <property type="molecule type" value="Genomic_DNA"/>
</dbReference>
<feature type="non-terminal residue" evidence="1">
    <location>
        <position position="1"/>
    </location>
</feature>
<accession>A0AAV2H7V0</accession>
<proteinExistence type="predicted"/>